<proteinExistence type="predicted"/>
<accession>A0A969PPT4</accession>
<evidence type="ECO:0000313" key="2">
    <source>
        <dbReference type="EMBL" id="NJP37335.1"/>
    </source>
</evidence>
<name>A0A969PPT4_9BACI</name>
<keyword evidence="3" id="KW-1185">Reference proteome</keyword>
<feature type="transmembrane region" description="Helical" evidence="1">
    <location>
        <begin position="45"/>
        <end position="67"/>
    </location>
</feature>
<keyword evidence="1" id="KW-0812">Transmembrane</keyword>
<dbReference type="AlphaFoldDB" id="A0A969PPT4"/>
<feature type="transmembrane region" description="Helical" evidence="1">
    <location>
        <begin position="109"/>
        <end position="128"/>
    </location>
</feature>
<feature type="transmembrane region" description="Helical" evidence="1">
    <location>
        <begin position="12"/>
        <end position="33"/>
    </location>
</feature>
<comment type="caution">
    <text evidence="2">The sequence shown here is derived from an EMBL/GenBank/DDBJ whole genome shotgun (WGS) entry which is preliminary data.</text>
</comment>
<dbReference type="EMBL" id="JAATHJ010000007">
    <property type="protein sequence ID" value="NJP37335.1"/>
    <property type="molecule type" value="Genomic_DNA"/>
</dbReference>
<keyword evidence="1" id="KW-1133">Transmembrane helix</keyword>
<dbReference type="Proteomes" id="UP000752012">
    <property type="component" value="Unassembled WGS sequence"/>
</dbReference>
<gene>
    <name evidence="2" type="ORF">HCN83_07005</name>
</gene>
<dbReference type="RefSeq" id="WP_168005818.1">
    <property type="nucleotide sequence ID" value="NZ_JAATHJ010000007.1"/>
</dbReference>
<sequence>MDRIDDRFFRMGIRIFAVSLLIFVIVYSAYYLYVYMNWGLREGVGYLFLSDGIFLLLLPVAVLLFFLHRAGWWMAMIVFTYFLTAKLVGIAANFFLLQAGIIIDQDGGLRWGIELFYLFIYVGILLGLSLKPVKTELGVYTNRMKIPAFWKIFPPAIVLYGLQFYAAFQLMN</sequence>
<evidence type="ECO:0000256" key="1">
    <source>
        <dbReference type="SAM" id="Phobius"/>
    </source>
</evidence>
<protein>
    <submittedName>
        <fullName evidence="2">Uncharacterized protein</fullName>
    </submittedName>
</protein>
<evidence type="ECO:0000313" key="3">
    <source>
        <dbReference type="Proteomes" id="UP000752012"/>
    </source>
</evidence>
<keyword evidence="1" id="KW-0472">Membrane</keyword>
<feature type="transmembrane region" description="Helical" evidence="1">
    <location>
        <begin position="79"/>
        <end position="103"/>
    </location>
</feature>
<reference evidence="2 3" key="1">
    <citation type="submission" date="2020-03" db="EMBL/GenBank/DDBJ databases">
        <title>Assessment of the enzymatic potential of alkaline-tolerant lipase obtained from Bacillus luteus H11 (technogenic soil) for the bioremediation of saline soils contaminated with petroleum substances.</title>
        <authorList>
            <person name="Kalwasinska A."/>
        </authorList>
    </citation>
    <scope>NUCLEOTIDE SEQUENCE [LARGE SCALE GENOMIC DNA]</scope>
    <source>
        <strain evidence="2 3">H11</strain>
    </source>
</reference>
<feature type="transmembrane region" description="Helical" evidence="1">
    <location>
        <begin position="148"/>
        <end position="168"/>
    </location>
</feature>
<organism evidence="2 3">
    <name type="scientific">Alkalicoccus luteus</name>
    <dbReference type="NCBI Taxonomy" id="1237094"/>
    <lineage>
        <taxon>Bacteria</taxon>
        <taxon>Bacillati</taxon>
        <taxon>Bacillota</taxon>
        <taxon>Bacilli</taxon>
        <taxon>Bacillales</taxon>
        <taxon>Bacillaceae</taxon>
        <taxon>Alkalicoccus</taxon>
    </lineage>
</organism>